<dbReference type="SUPFAM" id="SSF46934">
    <property type="entry name" value="UBA-like"/>
    <property type="match status" value="1"/>
</dbReference>
<dbReference type="Pfam" id="PF14555">
    <property type="entry name" value="UBA_4"/>
    <property type="match status" value="1"/>
</dbReference>
<dbReference type="InterPro" id="IPR009060">
    <property type="entry name" value="UBA-like_sf"/>
</dbReference>
<dbReference type="PANTHER" id="PTHR23322">
    <property type="entry name" value="FAS-ASSOCIATED PROTEIN"/>
    <property type="match status" value="1"/>
</dbReference>
<dbReference type="Gene3D" id="1.10.8.10">
    <property type="entry name" value="DNA helicase RuvA subunit, C-terminal domain"/>
    <property type="match status" value="1"/>
</dbReference>
<feature type="region of interest" description="Disordered" evidence="1">
    <location>
        <begin position="66"/>
        <end position="89"/>
    </location>
</feature>
<reference evidence="3 4" key="1">
    <citation type="journal article" date="2024" name="Nat. Commun.">
        <title>Phylogenomics reveals the evolutionary origins of lichenization in chlorophyte algae.</title>
        <authorList>
            <person name="Puginier C."/>
            <person name="Libourel C."/>
            <person name="Otte J."/>
            <person name="Skaloud P."/>
            <person name="Haon M."/>
            <person name="Grisel S."/>
            <person name="Petersen M."/>
            <person name="Berrin J.G."/>
            <person name="Delaux P.M."/>
            <person name="Dal Grande F."/>
            <person name="Keller J."/>
        </authorList>
    </citation>
    <scope>NUCLEOTIDE SEQUENCE [LARGE SCALE GENOMIC DNA]</scope>
    <source>
        <strain evidence="3 4">SAG 2145</strain>
    </source>
</reference>
<dbReference type="AlphaFoldDB" id="A0AAW1S966"/>
<dbReference type="SUPFAM" id="SSF54236">
    <property type="entry name" value="Ubiquitin-like"/>
    <property type="match status" value="1"/>
</dbReference>
<dbReference type="EMBL" id="JALJOS010000002">
    <property type="protein sequence ID" value="KAK9842804.1"/>
    <property type="molecule type" value="Genomic_DNA"/>
</dbReference>
<dbReference type="Gene3D" id="3.10.20.90">
    <property type="entry name" value="Phosphatidylinositol 3-kinase Catalytic Subunit, Chain A, domain 1"/>
    <property type="match status" value="1"/>
</dbReference>
<dbReference type="Pfam" id="PF00789">
    <property type="entry name" value="UBX"/>
    <property type="match status" value="1"/>
</dbReference>
<evidence type="ECO:0000259" key="2">
    <source>
        <dbReference type="PROSITE" id="PS50033"/>
    </source>
</evidence>
<evidence type="ECO:0000313" key="4">
    <source>
        <dbReference type="Proteomes" id="UP001438707"/>
    </source>
</evidence>
<name>A0AAW1S966_9CHLO</name>
<evidence type="ECO:0000256" key="1">
    <source>
        <dbReference type="SAM" id="MobiDB-lite"/>
    </source>
</evidence>
<dbReference type="Proteomes" id="UP001438707">
    <property type="component" value="Unassembled WGS sequence"/>
</dbReference>
<feature type="region of interest" description="Disordered" evidence="1">
    <location>
        <begin position="117"/>
        <end position="175"/>
    </location>
</feature>
<dbReference type="InterPro" id="IPR050730">
    <property type="entry name" value="UBX_domain-protein"/>
</dbReference>
<dbReference type="InterPro" id="IPR029071">
    <property type="entry name" value="Ubiquitin-like_domsf"/>
</dbReference>
<organism evidence="3 4">
    <name type="scientific">Apatococcus lobatus</name>
    <dbReference type="NCBI Taxonomy" id="904363"/>
    <lineage>
        <taxon>Eukaryota</taxon>
        <taxon>Viridiplantae</taxon>
        <taxon>Chlorophyta</taxon>
        <taxon>core chlorophytes</taxon>
        <taxon>Trebouxiophyceae</taxon>
        <taxon>Chlorellales</taxon>
        <taxon>Chlorellaceae</taxon>
        <taxon>Apatococcus</taxon>
    </lineage>
</organism>
<dbReference type="CDD" id="cd14273">
    <property type="entry name" value="UBA_TAP-C_like"/>
    <property type="match status" value="1"/>
</dbReference>
<comment type="caution">
    <text evidence="3">The sequence shown here is derived from an EMBL/GenBank/DDBJ whole genome shotgun (WGS) entry which is preliminary data.</text>
</comment>
<dbReference type="PANTHER" id="PTHR23322:SF93">
    <property type="entry name" value="UBX DOMAIN-CONTAINING PROTEIN 8"/>
    <property type="match status" value="1"/>
</dbReference>
<dbReference type="GO" id="GO:0043130">
    <property type="term" value="F:ubiquitin binding"/>
    <property type="evidence" value="ECO:0007669"/>
    <property type="project" value="TreeGrafter"/>
</dbReference>
<keyword evidence="4" id="KW-1185">Reference proteome</keyword>
<feature type="compositionally biased region" description="Pro residues" evidence="1">
    <location>
        <begin position="76"/>
        <end position="87"/>
    </location>
</feature>
<proteinExistence type="predicted"/>
<feature type="domain" description="UBX" evidence="2">
    <location>
        <begin position="379"/>
        <end position="459"/>
    </location>
</feature>
<dbReference type="InterPro" id="IPR001012">
    <property type="entry name" value="UBX_dom"/>
</dbReference>
<dbReference type="PROSITE" id="PS50033">
    <property type="entry name" value="UBX"/>
    <property type="match status" value="1"/>
</dbReference>
<feature type="region of interest" description="Disordered" evidence="1">
    <location>
        <begin position="340"/>
        <end position="360"/>
    </location>
</feature>
<dbReference type="CDD" id="cd01767">
    <property type="entry name" value="UBX"/>
    <property type="match status" value="1"/>
</dbReference>
<accession>A0AAW1S966</accession>
<feature type="compositionally biased region" description="Basic and acidic residues" evidence="1">
    <location>
        <begin position="347"/>
        <end position="360"/>
    </location>
</feature>
<gene>
    <name evidence="3" type="ORF">WJX74_002594</name>
</gene>
<protein>
    <recommendedName>
        <fullName evidence="2">UBX domain-containing protein</fullName>
    </recommendedName>
</protein>
<sequence length="464" mass="49907">MASVEEANKVTQFCELCGSDRETAEHVLDAHSWDLDRSIGFFMDQGGILPSDVQQHIPEAMPDLMEDPIQATDSPPARPAAPPPQPVNIPQFHTTVVEEEEDPDFDPEYERALAASRFEADDAQRRRQRGAQGHTSPGSDDDDDLQTLANHRANRVTTQEYDEPAPASTGMPRGLMNRPHARLRARRNQDAADPFLRPPGSGFPPVMMMPGAVGMQGAAGIPGAAGMPHGMAGPMFGGLQARASEGNGFAHPSAPDLGDLPAGINVEEARMLEAAMLGIPYEGRIPPFAADNDAQPPSPSVLAQRQLRQEQDDAFQQSLEADKAKLLAVRQAEEAQAAAAQAAADQQRQEAEAAERKAEDASMLLSLKTSRLPSEPDAIDPTAITVAVRAPSGTRISRRFTEANLLQSVFDWVDVQSQGSAVQPGSYALVTQYPRQVFRESHTGSLGEAGFKKQQAFLIETGSG</sequence>
<evidence type="ECO:0000313" key="3">
    <source>
        <dbReference type="EMBL" id="KAK9842804.1"/>
    </source>
</evidence>
<dbReference type="SMART" id="SM00166">
    <property type="entry name" value="UBX"/>
    <property type="match status" value="1"/>
</dbReference>